<organism evidence="3 4">
    <name type="scientific">Allorhodopirellula heiligendammensis</name>
    <dbReference type="NCBI Taxonomy" id="2714739"/>
    <lineage>
        <taxon>Bacteria</taxon>
        <taxon>Pseudomonadati</taxon>
        <taxon>Planctomycetota</taxon>
        <taxon>Planctomycetia</taxon>
        <taxon>Pirellulales</taxon>
        <taxon>Pirellulaceae</taxon>
        <taxon>Allorhodopirellula</taxon>
    </lineage>
</organism>
<keyword evidence="1" id="KW-0560">Oxidoreductase</keyword>
<sequence>MPQLGRRHFDVIVVGAGPGGSLTAMQLARRGRKVAILDRTHFPRFAVGESSTPIASRTIEQISIDFGIDELAPLTRWGKWRESLAPMTGGLKRGFTYYDHRPGSGSDTPGNWPAEPATRLLVAASASDADGDSHWVRAEVDQYLLEICRCHGVDVRLGVTLEQLSPQSPWHIGVRQDSVDGVTETLTCDTLVDASGRAGAILRRLGYHDTTDSMLTKTAARFTHIMNTTVCDDSDPGTLPYQANNAAVHHLLHDGWVWELPMSDGRSSVGRVWQGPGTTDNPVAALPTMTDNLAGNLDVMSYPHLRDWLRSARLADSPGHWRQAPRIQHRWGGGREMSLSFLALPTTFATIDPLHSTGLAHAITGAQRISDLIVREAVSDVARYGHQIDSEIELLDRVISLAYRGWARCDLFFDACMLYFALAIGDEEDRISGGFDPARSTWRATDPHVQSALTGAEAILMDALRSDRPVERTAFRRELAKICSVPLACRDDNLYAYTFG</sequence>
<dbReference type="GO" id="GO:0004497">
    <property type="term" value="F:monooxygenase activity"/>
    <property type="evidence" value="ECO:0007669"/>
    <property type="project" value="UniProtKB-KW"/>
</dbReference>
<dbReference type="InterPro" id="IPR050816">
    <property type="entry name" value="Flavin-dep_Halogenase_NPB"/>
</dbReference>
<dbReference type="Gene3D" id="3.50.50.60">
    <property type="entry name" value="FAD/NAD(P)-binding domain"/>
    <property type="match status" value="1"/>
</dbReference>
<comment type="caution">
    <text evidence="3">The sequence shown here is derived from an EMBL/GenBank/DDBJ whole genome shotgun (WGS) entry which is preliminary data.</text>
</comment>
<dbReference type="SUPFAM" id="SSF51905">
    <property type="entry name" value="FAD/NAD(P)-binding domain"/>
    <property type="match status" value="1"/>
</dbReference>
<keyword evidence="2" id="KW-0503">Monooxygenase</keyword>
<accession>A0A5C6BX77</accession>
<dbReference type="InterPro" id="IPR006905">
    <property type="entry name" value="Flavin_halogenase"/>
</dbReference>
<protein>
    <submittedName>
        <fullName evidence="3">Soluble pyridine nucleotide transhydrogenase</fullName>
    </submittedName>
</protein>
<gene>
    <name evidence="3" type="ORF">Poly21_41180</name>
</gene>
<reference evidence="3 4" key="1">
    <citation type="journal article" date="2020" name="Antonie Van Leeuwenhoek">
        <title>Rhodopirellula heiligendammensis sp. nov., Rhodopirellula pilleata sp. nov., and Rhodopirellula solitaria sp. nov. isolated from natural or artificial marine surfaces in Northern Germany and California, USA, and emended description of the genus Rhodopirellula.</title>
        <authorList>
            <person name="Kallscheuer N."/>
            <person name="Wiegand S."/>
            <person name="Jogler M."/>
            <person name="Boedeker C."/>
            <person name="Peeters S.H."/>
            <person name="Rast P."/>
            <person name="Heuer A."/>
            <person name="Jetten M.S.M."/>
            <person name="Rohde M."/>
            <person name="Jogler C."/>
        </authorList>
    </citation>
    <scope>NUCLEOTIDE SEQUENCE [LARGE SCALE GENOMIC DNA]</scope>
    <source>
        <strain evidence="3 4">Poly21</strain>
    </source>
</reference>
<evidence type="ECO:0000256" key="1">
    <source>
        <dbReference type="ARBA" id="ARBA00023002"/>
    </source>
</evidence>
<dbReference type="AlphaFoldDB" id="A0A5C6BX77"/>
<dbReference type="Pfam" id="PF13450">
    <property type="entry name" value="NAD_binding_8"/>
    <property type="match status" value="1"/>
</dbReference>
<evidence type="ECO:0000256" key="2">
    <source>
        <dbReference type="ARBA" id="ARBA00023033"/>
    </source>
</evidence>
<dbReference type="Pfam" id="PF04820">
    <property type="entry name" value="Trp_halogenase"/>
    <property type="match status" value="1"/>
</dbReference>
<dbReference type="Proteomes" id="UP000319908">
    <property type="component" value="Unassembled WGS sequence"/>
</dbReference>
<name>A0A5C6BX77_9BACT</name>
<dbReference type="PANTHER" id="PTHR43747:SF5">
    <property type="entry name" value="FAD-BINDING DOMAIN-CONTAINING PROTEIN"/>
    <property type="match status" value="1"/>
</dbReference>
<dbReference type="InterPro" id="IPR036188">
    <property type="entry name" value="FAD/NAD-bd_sf"/>
</dbReference>
<dbReference type="OrthoDB" id="103324at2"/>
<dbReference type="GO" id="GO:0071949">
    <property type="term" value="F:FAD binding"/>
    <property type="evidence" value="ECO:0007669"/>
    <property type="project" value="InterPro"/>
</dbReference>
<evidence type="ECO:0000313" key="4">
    <source>
        <dbReference type="Proteomes" id="UP000319908"/>
    </source>
</evidence>
<dbReference type="EMBL" id="SJPU01000002">
    <property type="protein sequence ID" value="TWU16910.1"/>
    <property type="molecule type" value="Genomic_DNA"/>
</dbReference>
<dbReference type="RefSeq" id="WP_146408449.1">
    <property type="nucleotide sequence ID" value="NZ_SJPU01000002.1"/>
</dbReference>
<evidence type="ECO:0000313" key="3">
    <source>
        <dbReference type="EMBL" id="TWU16910.1"/>
    </source>
</evidence>
<dbReference type="PANTHER" id="PTHR43747">
    <property type="entry name" value="FAD-BINDING PROTEIN"/>
    <property type="match status" value="1"/>
</dbReference>
<keyword evidence="4" id="KW-1185">Reference proteome</keyword>
<proteinExistence type="predicted"/>